<evidence type="ECO:0000313" key="4">
    <source>
        <dbReference type="Proteomes" id="UP001530377"/>
    </source>
</evidence>
<feature type="compositionally biased region" description="Low complexity" evidence="1">
    <location>
        <begin position="23"/>
        <end position="32"/>
    </location>
</feature>
<dbReference type="EMBL" id="JALLPB020000295">
    <property type="protein sequence ID" value="KAL3810882.1"/>
    <property type="molecule type" value="Genomic_DNA"/>
</dbReference>
<dbReference type="PANTHER" id="PTHR32301">
    <property type="entry name" value="COUNTIN RECEPTOR CNR3-RELATED"/>
    <property type="match status" value="1"/>
</dbReference>
<organism evidence="3 4">
    <name type="scientific">Cyclostephanos tholiformis</name>
    <dbReference type="NCBI Taxonomy" id="382380"/>
    <lineage>
        <taxon>Eukaryota</taxon>
        <taxon>Sar</taxon>
        <taxon>Stramenopiles</taxon>
        <taxon>Ochrophyta</taxon>
        <taxon>Bacillariophyta</taxon>
        <taxon>Coscinodiscophyceae</taxon>
        <taxon>Thalassiosirophycidae</taxon>
        <taxon>Stephanodiscales</taxon>
        <taxon>Stephanodiscaceae</taxon>
        <taxon>Cyclostephanos</taxon>
    </lineage>
</organism>
<evidence type="ECO:0000256" key="2">
    <source>
        <dbReference type="SAM" id="Phobius"/>
    </source>
</evidence>
<feature type="region of interest" description="Disordered" evidence="1">
    <location>
        <begin position="470"/>
        <end position="494"/>
    </location>
</feature>
<feature type="transmembrane region" description="Helical" evidence="2">
    <location>
        <begin position="109"/>
        <end position="128"/>
    </location>
</feature>
<comment type="caution">
    <text evidence="3">The sequence shown here is derived from an EMBL/GenBank/DDBJ whole genome shotgun (WGS) entry which is preliminary data.</text>
</comment>
<gene>
    <name evidence="3" type="ORF">ACHAXA_003404</name>
</gene>
<evidence type="ECO:0000256" key="1">
    <source>
        <dbReference type="SAM" id="MobiDB-lite"/>
    </source>
</evidence>
<evidence type="ECO:0000313" key="3">
    <source>
        <dbReference type="EMBL" id="KAL3810882.1"/>
    </source>
</evidence>
<keyword evidence="2" id="KW-0472">Membrane</keyword>
<keyword evidence="2" id="KW-0812">Transmembrane</keyword>
<feature type="region of interest" description="Disordered" evidence="1">
    <location>
        <begin position="1"/>
        <end position="46"/>
    </location>
</feature>
<reference evidence="3 4" key="1">
    <citation type="submission" date="2024-10" db="EMBL/GenBank/DDBJ databases">
        <title>Updated reference genomes for cyclostephanoid diatoms.</title>
        <authorList>
            <person name="Roberts W.R."/>
            <person name="Alverson A.J."/>
        </authorList>
    </citation>
    <scope>NUCLEOTIDE SEQUENCE [LARGE SCALE GENOMIC DNA]</scope>
    <source>
        <strain evidence="3 4">AJA228-03</strain>
    </source>
</reference>
<dbReference type="Proteomes" id="UP001530377">
    <property type="component" value="Unassembled WGS sequence"/>
</dbReference>
<name>A0ABD3RCY7_9STRA</name>
<dbReference type="AlphaFoldDB" id="A0ABD3RCY7"/>
<keyword evidence="2" id="KW-1133">Transmembrane helix</keyword>
<sequence length="494" mass="54126">MAPRTSSGKRRIPQNNHRGGGTTSRNRGGCTTSAIGTTSASQRRHHRNSISLDDDYYYREGDDDADVRTRVQLLGNALSDTLHHIRSKFSSLCFPAILSNLVAATNAPAAAKTILVGVAVAISVVLLAPTFETYVPPGGVLSMMTSLLLVPWGFYPSNENSDDDGIVGAALPHLTADGKFHGRYPNSILTLFYPLTLYRDVVLDQPVDPSDVPFYWHPHVSDEIAVKAVLRRCYDADIVELNTPEEISNAKDANLISKLADEGRLGGISSRVDMDDGGSTSLYNGQRRRPLIVASPHIREVAELFSVNNLGRTFSFYRHPVDYDLHPSILESTPPGSDTDNLMVRLLSNVRVGALGFKELGTAKQVIRQTTISGTRDMMAESLFRFGKYYGWVPVGGTGTREGIESDDDIARACIGNMTKDLSGEKYVDHDGPEWEAFYEANKLDCELYEVARSTWRAQIQTIVPLTLQKRRAGEGDDDEKDGEDDEGGGIEGA</sequence>
<keyword evidence="4" id="KW-1185">Reference proteome</keyword>
<accession>A0ABD3RCY7</accession>
<dbReference type="InterPro" id="IPR053259">
    <property type="entry name" value="Golvesin-related_Golgi"/>
</dbReference>
<dbReference type="PANTHER" id="PTHR32301:SF6">
    <property type="entry name" value="GOLVESIN-RELATED"/>
    <property type="match status" value="1"/>
</dbReference>
<proteinExistence type="predicted"/>
<protein>
    <submittedName>
        <fullName evidence="3">Uncharacterized protein</fullName>
    </submittedName>
</protein>
<feature type="compositionally biased region" description="Acidic residues" evidence="1">
    <location>
        <begin position="476"/>
        <end position="494"/>
    </location>
</feature>